<dbReference type="PROSITE" id="PS50082">
    <property type="entry name" value="WD_REPEATS_2"/>
    <property type="match status" value="3"/>
</dbReference>
<proteinExistence type="predicted"/>
<dbReference type="InterPro" id="IPR015943">
    <property type="entry name" value="WD40/YVTN_repeat-like_dom_sf"/>
</dbReference>
<dbReference type="PRINTS" id="PR00320">
    <property type="entry name" value="GPROTEINBRPT"/>
</dbReference>
<dbReference type="InterPro" id="IPR036322">
    <property type="entry name" value="WD40_repeat_dom_sf"/>
</dbReference>
<keyword evidence="2 5" id="KW-0853">WD repeat</keyword>
<keyword evidence="8" id="KW-1185">Reference proteome</keyword>
<keyword evidence="4" id="KW-0539">Nucleus</keyword>
<dbReference type="Pfam" id="PF00400">
    <property type="entry name" value="WD40"/>
    <property type="match status" value="3"/>
</dbReference>
<evidence type="ECO:0000256" key="1">
    <source>
        <dbReference type="ARBA" id="ARBA00004123"/>
    </source>
</evidence>
<evidence type="ECO:0000256" key="4">
    <source>
        <dbReference type="ARBA" id="ARBA00023242"/>
    </source>
</evidence>
<accession>A0A9Q0P9A3</accession>
<evidence type="ECO:0000256" key="5">
    <source>
        <dbReference type="PROSITE-ProRule" id="PRU00221"/>
    </source>
</evidence>
<evidence type="ECO:0000256" key="3">
    <source>
        <dbReference type="ARBA" id="ARBA00022737"/>
    </source>
</evidence>
<keyword evidence="3" id="KW-0677">Repeat</keyword>
<sequence>MGTDMDTDMDGDVEERRVQVRFITKLKPPYKVPKTSIAIPANLTRLGLSTIGMMNGNRNRFDFLIDGELVRLPLEQFLLAKGISAEIIIFINYRRKVLEIEYIRAVVLKKEDEPTLHDDWVSAVDGSCPRFILTGCYDNLGRVWKAAGECTHILEGHSGAINSVSVVNSEGTDSVAVATASKDETLRLWKFDTEEHSYQPSKIRAFKILRGHNASVQSVAAEASGSMICSGSWDCTINLWRTNVSDTEGDLVSIKKRKVKNKVEESQLEGEALSTLVGHTQCVSSVCWPEPNTIYSASWDHSVRRWDVETGKDLSNIFCGKPLNCLHVGGEGSALIAAGGSDPILRIWDPTKTRNFCSYLSVLFT</sequence>
<reference evidence="7" key="1">
    <citation type="submission" date="2022-11" db="EMBL/GenBank/DDBJ databases">
        <authorList>
            <person name="Hyden B.L."/>
            <person name="Feng K."/>
            <person name="Yates T."/>
            <person name="Jawdy S."/>
            <person name="Smart L.B."/>
            <person name="Muchero W."/>
        </authorList>
    </citation>
    <scope>NUCLEOTIDE SEQUENCE</scope>
    <source>
        <tissue evidence="7">Shoot tip</tissue>
    </source>
</reference>
<dbReference type="OrthoDB" id="10251381at2759"/>
<dbReference type="PROSITE" id="PS50294">
    <property type="entry name" value="WD_REPEATS_REGION"/>
    <property type="match status" value="3"/>
</dbReference>
<dbReference type="AlphaFoldDB" id="A0A9Q0P9A3"/>
<gene>
    <name evidence="7" type="ORF">OIU85_007668</name>
</gene>
<reference evidence="7" key="2">
    <citation type="journal article" date="2023" name="Int. J. Mol. Sci.">
        <title>De Novo Assembly and Annotation of 11 Diverse Shrub Willow (Salix) Genomes Reveals Novel Gene Organization in Sex-Linked Regions.</title>
        <authorList>
            <person name="Hyden B."/>
            <person name="Feng K."/>
            <person name="Yates T.B."/>
            <person name="Jawdy S."/>
            <person name="Cereghino C."/>
            <person name="Smart L.B."/>
            <person name="Muchero W."/>
        </authorList>
    </citation>
    <scope>NUCLEOTIDE SEQUENCE [LARGE SCALE GENOMIC DNA]</scope>
    <source>
        <tissue evidence="7">Shoot tip</tissue>
    </source>
</reference>
<evidence type="ECO:0000259" key="6">
    <source>
        <dbReference type="Pfam" id="PF08154"/>
    </source>
</evidence>
<organism evidence="7 8">
    <name type="scientific">Salix viminalis</name>
    <name type="common">Common osier</name>
    <name type="synonym">Basket willow</name>
    <dbReference type="NCBI Taxonomy" id="40686"/>
    <lineage>
        <taxon>Eukaryota</taxon>
        <taxon>Viridiplantae</taxon>
        <taxon>Streptophyta</taxon>
        <taxon>Embryophyta</taxon>
        <taxon>Tracheophyta</taxon>
        <taxon>Spermatophyta</taxon>
        <taxon>Magnoliopsida</taxon>
        <taxon>eudicotyledons</taxon>
        <taxon>Gunneridae</taxon>
        <taxon>Pentapetalae</taxon>
        <taxon>rosids</taxon>
        <taxon>fabids</taxon>
        <taxon>Malpighiales</taxon>
        <taxon>Salicaceae</taxon>
        <taxon>Saliceae</taxon>
        <taxon>Salix</taxon>
    </lineage>
</organism>
<dbReference type="SUPFAM" id="SSF50978">
    <property type="entry name" value="WD40 repeat-like"/>
    <property type="match status" value="1"/>
</dbReference>
<dbReference type="GO" id="GO:0005634">
    <property type="term" value="C:nucleus"/>
    <property type="evidence" value="ECO:0007669"/>
    <property type="project" value="UniProtKB-SubCell"/>
</dbReference>
<dbReference type="InterPro" id="IPR020472">
    <property type="entry name" value="WD40_PAC1"/>
</dbReference>
<feature type="repeat" description="WD" evidence="5">
    <location>
        <begin position="276"/>
        <end position="316"/>
    </location>
</feature>
<name>A0A9Q0P9A3_SALVM</name>
<dbReference type="SMART" id="SM00320">
    <property type="entry name" value="WD40"/>
    <property type="match status" value="5"/>
</dbReference>
<dbReference type="Gene3D" id="2.130.10.10">
    <property type="entry name" value="YVTN repeat-like/Quinoprotein amine dehydrogenase"/>
    <property type="match status" value="1"/>
</dbReference>
<feature type="repeat" description="WD" evidence="5">
    <location>
        <begin position="209"/>
        <end position="240"/>
    </location>
</feature>
<feature type="repeat" description="WD" evidence="5">
    <location>
        <begin position="154"/>
        <end position="199"/>
    </location>
</feature>
<protein>
    <recommendedName>
        <fullName evidence="6">NLE domain-containing protein</fullName>
    </recommendedName>
</protein>
<dbReference type="Proteomes" id="UP001151529">
    <property type="component" value="Chromosome 17"/>
</dbReference>
<feature type="domain" description="NLE" evidence="6">
    <location>
        <begin position="18"/>
        <end position="78"/>
    </location>
</feature>
<dbReference type="PANTHER" id="PTHR19855:SF11">
    <property type="entry name" value="RIBOSOME BIOGENESIS PROTEIN WDR12"/>
    <property type="match status" value="1"/>
</dbReference>
<evidence type="ECO:0000256" key="2">
    <source>
        <dbReference type="ARBA" id="ARBA00022574"/>
    </source>
</evidence>
<evidence type="ECO:0000313" key="8">
    <source>
        <dbReference type="Proteomes" id="UP001151529"/>
    </source>
</evidence>
<dbReference type="EMBL" id="JAPFFL010000013">
    <property type="protein sequence ID" value="KAJ6683995.1"/>
    <property type="molecule type" value="Genomic_DNA"/>
</dbReference>
<comment type="subcellular location">
    <subcellularLocation>
        <location evidence="1">Nucleus</location>
    </subcellularLocation>
</comment>
<dbReference type="InterPro" id="IPR001680">
    <property type="entry name" value="WD40_rpt"/>
</dbReference>
<dbReference type="InterPro" id="IPR012972">
    <property type="entry name" value="NLE"/>
</dbReference>
<dbReference type="Pfam" id="PF08154">
    <property type="entry name" value="NLE"/>
    <property type="match status" value="1"/>
</dbReference>
<comment type="caution">
    <text evidence="7">The sequence shown here is derived from an EMBL/GenBank/DDBJ whole genome shotgun (WGS) entry which is preliminary data.</text>
</comment>
<evidence type="ECO:0000313" key="7">
    <source>
        <dbReference type="EMBL" id="KAJ6683995.1"/>
    </source>
</evidence>
<dbReference type="PANTHER" id="PTHR19855">
    <property type="entry name" value="WD40 REPEAT PROTEIN 12, 37"/>
    <property type="match status" value="1"/>
</dbReference>